<dbReference type="Proteomes" id="UP000008311">
    <property type="component" value="Unassembled WGS sequence"/>
</dbReference>
<dbReference type="EMBL" id="EQ973925">
    <property type="protein sequence ID" value="EEF38472.1"/>
    <property type="molecule type" value="Genomic_DNA"/>
</dbReference>
<dbReference type="InParanoid" id="B9SD34"/>
<reference evidence="2" key="1">
    <citation type="journal article" date="2010" name="Nat. Biotechnol.">
        <title>Draft genome sequence of the oilseed species Ricinus communis.</title>
        <authorList>
            <person name="Chan A.P."/>
            <person name="Crabtree J."/>
            <person name="Zhao Q."/>
            <person name="Lorenzi H."/>
            <person name="Orvis J."/>
            <person name="Puiu D."/>
            <person name="Melake-Berhan A."/>
            <person name="Jones K.M."/>
            <person name="Redman J."/>
            <person name="Chen G."/>
            <person name="Cahoon E.B."/>
            <person name="Gedil M."/>
            <person name="Stanke M."/>
            <person name="Haas B.J."/>
            <person name="Wortman J.R."/>
            <person name="Fraser-Liggett C.M."/>
            <person name="Ravel J."/>
            <person name="Rabinowicz P.D."/>
        </authorList>
    </citation>
    <scope>NUCLEOTIDE SEQUENCE [LARGE SCALE GENOMIC DNA]</scope>
    <source>
        <strain evidence="2">cv. Hale</strain>
    </source>
</reference>
<gene>
    <name evidence="1" type="ORF">RCOM_1068430</name>
</gene>
<keyword evidence="2" id="KW-1185">Reference proteome</keyword>
<name>B9SD34_RICCO</name>
<proteinExistence type="predicted"/>
<accession>B9SD34</accession>
<dbReference type="AlphaFoldDB" id="B9SD34"/>
<organism evidence="1 2">
    <name type="scientific">Ricinus communis</name>
    <name type="common">Castor bean</name>
    <dbReference type="NCBI Taxonomy" id="3988"/>
    <lineage>
        <taxon>Eukaryota</taxon>
        <taxon>Viridiplantae</taxon>
        <taxon>Streptophyta</taxon>
        <taxon>Embryophyta</taxon>
        <taxon>Tracheophyta</taxon>
        <taxon>Spermatophyta</taxon>
        <taxon>Magnoliopsida</taxon>
        <taxon>eudicotyledons</taxon>
        <taxon>Gunneridae</taxon>
        <taxon>Pentapetalae</taxon>
        <taxon>rosids</taxon>
        <taxon>fabids</taxon>
        <taxon>Malpighiales</taxon>
        <taxon>Euphorbiaceae</taxon>
        <taxon>Acalyphoideae</taxon>
        <taxon>Acalypheae</taxon>
        <taxon>Ricinus</taxon>
    </lineage>
</organism>
<evidence type="ECO:0000313" key="2">
    <source>
        <dbReference type="Proteomes" id="UP000008311"/>
    </source>
</evidence>
<protein>
    <submittedName>
        <fullName evidence="1">Uncharacterized protein</fullName>
    </submittedName>
</protein>
<sequence length="61" mass="6681">MSVSFGMCWQYSENSRKGLSNEMLPVVVIGGSEGYWRCGKSGGGGRLLKLAVNLIVPFYHI</sequence>
<evidence type="ECO:0000313" key="1">
    <source>
        <dbReference type="EMBL" id="EEF38472.1"/>
    </source>
</evidence>